<reference evidence="2 3" key="1">
    <citation type="submission" date="2014-12" db="EMBL/GenBank/DDBJ databases">
        <title>Genome sequence of Flavobacterium beibuense RSKm HC5.</title>
        <authorList>
            <person name="Kim J.F."/>
            <person name="Song J.Y."/>
            <person name="Kwak M.-J."/>
            <person name="Lee S.-W."/>
        </authorList>
    </citation>
    <scope>NUCLEOTIDE SEQUENCE [LARGE SCALE GENOMIC DNA]</scope>
    <source>
        <strain evidence="2 3">RSKm HC5</strain>
    </source>
</reference>
<protein>
    <submittedName>
        <fullName evidence="2">Uncharacterized protein</fullName>
    </submittedName>
</protein>
<evidence type="ECO:0000313" key="3">
    <source>
        <dbReference type="Proteomes" id="UP000289775"/>
    </source>
</evidence>
<name>A0A444WC74_9FLAO</name>
<evidence type="ECO:0000313" key="2">
    <source>
        <dbReference type="EMBL" id="RYJ43451.1"/>
    </source>
</evidence>
<keyword evidence="3" id="KW-1185">Reference proteome</keyword>
<proteinExistence type="predicted"/>
<keyword evidence="1" id="KW-0812">Transmembrane</keyword>
<gene>
    <name evidence="2" type="ORF">NU09_1789</name>
</gene>
<dbReference type="EMBL" id="JUIW01000005">
    <property type="protein sequence ID" value="RYJ43451.1"/>
    <property type="molecule type" value="Genomic_DNA"/>
</dbReference>
<keyword evidence="1" id="KW-0472">Membrane</keyword>
<comment type="caution">
    <text evidence="2">The sequence shown here is derived from an EMBL/GenBank/DDBJ whole genome shotgun (WGS) entry which is preliminary data.</text>
</comment>
<accession>A0A444WC74</accession>
<organism evidence="2 3">
    <name type="scientific">Flavobacterium beibuense</name>
    <dbReference type="NCBI Taxonomy" id="657326"/>
    <lineage>
        <taxon>Bacteria</taxon>
        <taxon>Pseudomonadati</taxon>
        <taxon>Bacteroidota</taxon>
        <taxon>Flavobacteriia</taxon>
        <taxon>Flavobacteriales</taxon>
        <taxon>Flavobacteriaceae</taxon>
        <taxon>Flavobacterium</taxon>
    </lineage>
</organism>
<sequence>MYLGLGLMIIFWKTLPLPLSRNQRLALGIILIVYSFIRFYRLWQQQNDRD</sequence>
<feature type="transmembrane region" description="Helical" evidence="1">
    <location>
        <begin position="26"/>
        <end position="43"/>
    </location>
</feature>
<dbReference type="AlphaFoldDB" id="A0A444WC74"/>
<evidence type="ECO:0000256" key="1">
    <source>
        <dbReference type="SAM" id="Phobius"/>
    </source>
</evidence>
<keyword evidence="1" id="KW-1133">Transmembrane helix</keyword>
<dbReference type="Proteomes" id="UP000289775">
    <property type="component" value="Unassembled WGS sequence"/>
</dbReference>